<dbReference type="GO" id="GO:0009253">
    <property type="term" value="P:peptidoglycan catabolic process"/>
    <property type="evidence" value="ECO:0007669"/>
    <property type="project" value="InterPro"/>
</dbReference>
<keyword evidence="4 7" id="KW-0378">Hydrolase</keyword>
<keyword evidence="10" id="KW-1185">Reference proteome</keyword>
<keyword evidence="3 7" id="KW-0081">Bacteriolytic enzyme</keyword>
<feature type="region of interest" description="Disordered" evidence="8">
    <location>
        <begin position="155"/>
        <end position="174"/>
    </location>
</feature>
<reference evidence="9 10" key="1">
    <citation type="submission" date="2018-05" db="EMBL/GenBank/DDBJ databases">
        <title>Genomic Encyclopedia of Type Strains, Phase IV (KMG-IV): sequencing the most valuable type-strain genomes for metagenomic binning, comparative biology and taxonomic classification.</title>
        <authorList>
            <person name="Goeker M."/>
        </authorList>
    </citation>
    <scope>NUCLEOTIDE SEQUENCE [LARGE SCALE GENOMIC DNA]</scope>
    <source>
        <strain evidence="9 10">DSM 6986</strain>
    </source>
</reference>
<dbReference type="GO" id="GO:0031640">
    <property type="term" value="P:killing of cells of another organism"/>
    <property type="evidence" value="ECO:0007669"/>
    <property type="project" value="UniProtKB-KW"/>
</dbReference>
<dbReference type="InterPro" id="IPR023346">
    <property type="entry name" value="Lysozyme-like_dom_sf"/>
</dbReference>
<evidence type="ECO:0000256" key="8">
    <source>
        <dbReference type="SAM" id="MobiDB-lite"/>
    </source>
</evidence>
<dbReference type="GO" id="GO:0042742">
    <property type="term" value="P:defense response to bacterium"/>
    <property type="evidence" value="ECO:0007669"/>
    <property type="project" value="UniProtKB-KW"/>
</dbReference>
<protein>
    <recommendedName>
        <fullName evidence="7">Lysozyme</fullName>
        <ecNumber evidence="7">3.2.1.17</ecNumber>
    </recommendedName>
</protein>
<dbReference type="SUPFAM" id="SSF53955">
    <property type="entry name" value="Lysozyme-like"/>
    <property type="match status" value="1"/>
</dbReference>
<evidence type="ECO:0000313" key="10">
    <source>
        <dbReference type="Proteomes" id="UP000245396"/>
    </source>
</evidence>
<dbReference type="GO" id="GO:0003796">
    <property type="term" value="F:lysozyme activity"/>
    <property type="evidence" value="ECO:0007669"/>
    <property type="project" value="UniProtKB-EC"/>
</dbReference>
<dbReference type="InterPro" id="IPR023347">
    <property type="entry name" value="Lysozyme_dom_sf"/>
</dbReference>
<evidence type="ECO:0000256" key="7">
    <source>
        <dbReference type="RuleBase" id="RU003788"/>
    </source>
</evidence>
<evidence type="ECO:0000256" key="5">
    <source>
        <dbReference type="ARBA" id="ARBA00023200"/>
    </source>
</evidence>
<feature type="compositionally biased region" description="Polar residues" evidence="8">
    <location>
        <begin position="157"/>
        <end position="174"/>
    </location>
</feature>
<dbReference type="AlphaFoldDB" id="A0A316BS10"/>
<sequence length="195" mass="20938">MRTSQSGRGDIARREGTVLTAYQDSAGIWTIGTGHTSAAGAPKVVKGMKISAWEADQILTRDLAAVEGQVSAAVKVPLNQNEFDALVSLCFNIGGGAFKNSTLVRKLNAGDRAGAANQFLVWNKITKNGKKVELRGLTIRRQDERKQFLTPFVTTPKPINTKASEPQKAPQVTTSPSGFWAALLSILKAIFKGGR</sequence>
<dbReference type="OrthoDB" id="5327667at2"/>
<dbReference type="InterPro" id="IPR002196">
    <property type="entry name" value="Glyco_hydro_24"/>
</dbReference>
<comment type="caution">
    <text evidence="9">The sequence shown here is derived from an EMBL/GenBank/DDBJ whole genome shotgun (WGS) entry which is preliminary data.</text>
</comment>
<evidence type="ECO:0000313" key="9">
    <source>
        <dbReference type="EMBL" id="PWJ76387.1"/>
    </source>
</evidence>
<dbReference type="CDD" id="cd00737">
    <property type="entry name" value="lyz_endolysin_autolysin"/>
    <property type="match status" value="1"/>
</dbReference>
<evidence type="ECO:0000256" key="1">
    <source>
        <dbReference type="ARBA" id="ARBA00000632"/>
    </source>
</evidence>
<comment type="catalytic activity">
    <reaction evidence="1 7">
        <text>Hydrolysis of (1-&gt;4)-beta-linkages between N-acetylmuramic acid and N-acetyl-D-glucosamine residues in a peptidoglycan and between N-acetyl-D-glucosamine residues in chitodextrins.</text>
        <dbReference type="EC" id="3.2.1.17"/>
    </reaction>
</comment>
<dbReference type="PANTHER" id="PTHR38107:SF3">
    <property type="entry name" value="LYSOZYME RRRD-RELATED"/>
    <property type="match status" value="1"/>
</dbReference>
<name>A0A316BS10_PSESE</name>
<evidence type="ECO:0000256" key="4">
    <source>
        <dbReference type="ARBA" id="ARBA00022801"/>
    </source>
</evidence>
<evidence type="ECO:0000256" key="2">
    <source>
        <dbReference type="ARBA" id="ARBA00022529"/>
    </source>
</evidence>
<dbReference type="EC" id="3.2.1.17" evidence="7"/>
<dbReference type="Pfam" id="PF00959">
    <property type="entry name" value="Phage_lysozyme"/>
    <property type="match status" value="1"/>
</dbReference>
<keyword evidence="6 7" id="KW-0326">Glycosidase</keyword>
<comment type="similarity">
    <text evidence="7">Belongs to the glycosyl hydrolase 24 family.</text>
</comment>
<dbReference type="InterPro" id="IPR033907">
    <property type="entry name" value="Endolysin_autolysin"/>
</dbReference>
<dbReference type="Proteomes" id="UP000245396">
    <property type="component" value="Unassembled WGS sequence"/>
</dbReference>
<gene>
    <name evidence="9" type="ORF">C7441_11975</name>
</gene>
<dbReference type="GO" id="GO:0016998">
    <property type="term" value="P:cell wall macromolecule catabolic process"/>
    <property type="evidence" value="ECO:0007669"/>
    <property type="project" value="InterPro"/>
</dbReference>
<dbReference type="Gene3D" id="1.10.530.40">
    <property type="match status" value="1"/>
</dbReference>
<keyword evidence="5" id="KW-1035">Host cytoplasm</keyword>
<proteinExistence type="inferred from homology"/>
<organism evidence="9 10">
    <name type="scientific">Pseudaminobacter salicylatoxidans</name>
    <dbReference type="NCBI Taxonomy" id="93369"/>
    <lineage>
        <taxon>Bacteria</taxon>
        <taxon>Pseudomonadati</taxon>
        <taxon>Pseudomonadota</taxon>
        <taxon>Alphaproteobacteria</taxon>
        <taxon>Hyphomicrobiales</taxon>
        <taxon>Phyllobacteriaceae</taxon>
        <taxon>Pseudaminobacter</taxon>
    </lineage>
</organism>
<evidence type="ECO:0000256" key="6">
    <source>
        <dbReference type="ARBA" id="ARBA00023295"/>
    </source>
</evidence>
<dbReference type="InterPro" id="IPR034690">
    <property type="entry name" value="Endolysin_T4_type"/>
</dbReference>
<dbReference type="HAMAP" id="MF_04110">
    <property type="entry name" value="ENDOLYSIN_T4"/>
    <property type="match status" value="1"/>
</dbReference>
<keyword evidence="2 7" id="KW-0929">Antimicrobial</keyword>
<dbReference type="InterPro" id="IPR051018">
    <property type="entry name" value="Bacteriophage_GH24"/>
</dbReference>
<dbReference type="PANTHER" id="PTHR38107">
    <property type="match status" value="1"/>
</dbReference>
<accession>A0A316BS10</accession>
<evidence type="ECO:0000256" key="3">
    <source>
        <dbReference type="ARBA" id="ARBA00022638"/>
    </source>
</evidence>
<dbReference type="EMBL" id="QGGG01000019">
    <property type="protein sequence ID" value="PWJ76387.1"/>
    <property type="molecule type" value="Genomic_DNA"/>
</dbReference>